<feature type="transmembrane region" description="Helical" evidence="8">
    <location>
        <begin position="12"/>
        <end position="33"/>
    </location>
</feature>
<feature type="transmembrane region" description="Helical" evidence="8">
    <location>
        <begin position="73"/>
        <end position="89"/>
    </location>
</feature>
<dbReference type="InterPro" id="IPR020948">
    <property type="entry name" value="P_starv_induced_PsiE-like"/>
</dbReference>
<dbReference type="PANTHER" id="PTHR37819:SF1">
    <property type="entry name" value="PROTEIN PSIE"/>
    <property type="match status" value="1"/>
</dbReference>
<dbReference type="EMBL" id="QOPI01000003">
    <property type="protein sequence ID" value="RCL45325.1"/>
    <property type="molecule type" value="Genomic_DNA"/>
</dbReference>
<evidence type="ECO:0000256" key="4">
    <source>
        <dbReference type="ARBA" id="ARBA00022475"/>
    </source>
</evidence>
<dbReference type="GO" id="GO:0016036">
    <property type="term" value="P:cellular response to phosphate starvation"/>
    <property type="evidence" value="ECO:0007669"/>
    <property type="project" value="InterPro"/>
</dbReference>
<comment type="subcellular location">
    <subcellularLocation>
        <location evidence="1">Cell inner membrane</location>
        <topology evidence="1">Multi-pass membrane protein</topology>
    </subcellularLocation>
</comment>
<evidence type="ECO:0000256" key="2">
    <source>
        <dbReference type="ARBA" id="ARBA00005632"/>
    </source>
</evidence>
<dbReference type="GO" id="GO:0005886">
    <property type="term" value="C:plasma membrane"/>
    <property type="evidence" value="ECO:0007669"/>
    <property type="project" value="UniProtKB-SubCell"/>
</dbReference>
<reference evidence="9 10" key="1">
    <citation type="journal article" date="2018" name="Microbiome">
        <title>Fine metagenomic profile of the Mediterranean stratified and mixed water columns revealed by assembly and recruitment.</title>
        <authorList>
            <person name="Haro-Moreno J.M."/>
            <person name="Lopez-Perez M."/>
            <person name="De La Torre J.R."/>
            <person name="Picazo A."/>
            <person name="Camacho A."/>
            <person name="Rodriguez-Valera F."/>
        </authorList>
    </citation>
    <scope>NUCLEOTIDE SEQUENCE [LARGE SCALE GENOMIC DNA]</scope>
    <source>
        <strain evidence="9">MED-G78</strain>
    </source>
</reference>
<evidence type="ECO:0000256" key="3">
    <source>
        <dbReference type="ARBA" id="ARBA00021903"/>
    </source>
</evidence>
<evidence type="ECO:0000256" key="7">
    <source>
        <dbReference type="ARBA" id="ARBA00023136"/>
    </source>
</evidence>
<evidence type="ECO:0000256" key="6">
    <source>
        <dbReference type="ARBA" id="ARBA00022989"/>
    </source>
</evidence>
<organism evidence="9 10">
    <name type="scientific">SAR86 cluster bacterium</name>
    <dbReference type="NCBI Taxonomy" id="2030880"/>
    <lineage>
        <taxon>Bacteria</taxon>
        <taxon>Pseudomonadati</taxon>
        <taxon>Pseudomonadota</taxon>
        <taxon>Gammaproteobacteria</taxon>
        <taxon>SAR86 cluster</taxon>
    </lineage>
</organism>
<feature type="transmembrane region" description="Helical" evidence="8">
    <location>
        <begin position="49"/>
        <end position="66"/>
    </location>
</feature>
<feature type="transmembrane region" description="Helical" evidence="8">
    <location>
        <begin position="101"/>
        <end position="119"/>
    </location>
</feature>
<comment type="caution">
    <text evidence="9">The sequence shown here is derived from an EMBL/GenBank/DDBJ whole genome shotgun (WGS) entry which is preliminary data.</text>
</comment>
<keyword evidence="7 8" id="KW-0472">Membrane</keyword>
<keyword evidence="4" id="KW-1003">Cell membrane</keyword>
<dbReference type="PANTHER" id="PTHR37819">
    <property type="entry name" value="PROTEIN PSIE"/>
    <property type="match status" value="1"/>
</dbReference>
<sequence>MKNNVEWLQKFIWFSEGVILATIALATLFAAGIEIDRLIMVKVVDLSDLFLLFIYAEVLGMVGIFYRDKRIPVTLPIIIAITALTRMIVIETKDFDGLNIIYEASGILLLAISAYIMSMKDKMSLAKIKLRQEISEQVVEEE</sequence>
<evidence type="ECO:0000256" key="1">
    <source>
        <dbReference type="ARBA" id="ARBA00004429"/>
    </source>
</evidence>
<keyword evidence="6 8" id="KW-1133">Transmembrane helix</keyword>
<accession>A0A368C7E3</accession>
<evidence type="ECO:0000256" key="5">
    <source>
        <dbReference type="ARBA" id="ARBA00022692"/>
    </source>
</evidence>
<evidence type="ECO:0000256" key="8">
    <source>
        <dbReference type="SAM" id="Phobius"/>
    </source>
</evidence>
<evidence type="ECO:0000313" key="10">
    <source>
        <dbReference type="Proteomes" id="UP000252915"/>
    </source>
</evidence>
<protein>
    <recommendedName>
        <fullName evidence="3">Protein PsiE</fullName>
    </recommendedName>
</protein>
<keyword evidence="5 8" id="KW-0812">Transmembrane</keyword>
<dbReference type="Pfam" id="PF06146">
    <property type="entry name" value="PsiE"/>
    <property type="match status" value="1"/>
</dbReference>
<dbReference type="AlphaFoldDB" id="A0A368C7E3"/>
<dbReference type="InterPro" id="IPR009315">
    <property type="entry name" value="P_starv_induced_PsiE"/>
</dbReference>
<gene>
    <name evidence="9" type="ORF">DBW92_00980</name>
</gene>
<dbReference type="Proteomes" id="UP000252915">
    <property type="component" value="Unassembled WGS sequence"/>
</dbReference>
<evidence type="ECO:0000313" key="9">
    <source>
        <dbReference type="EMBL" id="RCL45325.1"/>
    </source>
</evidence>
<proteinExistence type="inferred from homology"/>
<comment type="similarity">
    <text evidence="2">Belongs to the PsiE family.</text>
</comment>
<name>A0A368C7E3_9GAMM</name>